<keyword evidence="1" id="KW-1133">Transmembrane helix</keyword>
<dbReference type="Proteomes" id="UP000177235">
    <property type="component" value="Unassembled WGS sequence"/>
</dbReference>
<dbReference type="EMBL" id="MFFF01000005">
    <property type="protein sequence ID" value="OGE99989.1"/>
    <property type="molecule type" value="Genomic_DNA"/>
</dbReference>
<proteinExistence type="predicted"/>
<accession>A0A1F5QCT4</accession>
<feature type="transmembrane region" description="Helical" evidence="1">
    <location>
        <begin position="42"/>
        <end position="69"/>
    </location>
</feature>
<evidence type="ECO:0000256" key="1">
    <source>
        <dbReference type="SAM" id="Phobius"/>
    </source>
</evidence>
<keyword evidence="1" id="KW-0812">Transmembrane</keyword>
<protein>
    <submittedName>
        <fullName evidence="2">Uncharacterized protein</fullName>
    </submittedName>
</protein>
<evidence type="ECO:0000313" key="3">
    <source>
        <dbReference type="Proteomes" id="UP000177235"/>
    </source>
</evidence>
<keyword evidence="1" id="KW-0472">Membrane</keyword>
<name>A0A1F5QCT4_9BACT</name>
<organism evidence="2 3">
    <name type="scientific">Candidatus Doudnabacteria bacterium RIFCSPLOWO2_02_FULL_48_13</name>
    <dbReference type="NCBI Taxonomy" id="1817845"/>
    <lineage>
        <taxon>Bacteria</taxon>
        <taxon>Candidatus Doudnaibacteriota</taxon>
    </lineage>
</organism>
<comment type="caution">
    <text evidence="2">The sequence shown here is derived from an EMBL/GenBank/DDBJ whole genome shotgun (WGS) entry which is preliminary data.</text>
</comment>
<feature type="transmembrane region" description="Helical" evidence="1">
    <location>
        <begin position="81"/>
        <end position="101"/>
    </location>
</feature>
<gene>
    <name evidence="2" type="ORF">A3J05_02170</name>
</gene>
<sequence>MSEHGHGPSWYKVLLAGIGVTYLVFLIMLAGCSFSLNDPLSLFNTFLCVLYVGFAALCFIVGVVLSLVGLEHAKHDSKRKFYIFSIIYFLSGMAGIVLYKFF</sequence>
<feature type="transmembrane region" description="Helical" evidence="1">
    <location>
        <begin position="12"/>
        <end position="36"/>
    </location>
</feature>
<dbReference type="AlphaFoldDB" id="A0A1F5QCT4"/>
<reference evidence="2 3" key="1">
    <citation type="journal article" date="2016" name="Nat. Commun.">
        <title>Thousands of microbial genomes shed light on interconnected biogeochemical processes in an aquifer system.</title>
        <authorList>
            <person name="Anantharaman K."/>
            <person name="Brown C.T."/>
            <person name="Hug L.A."/>
            <person name="Sharon I."/>
            <person name="Castelle C.J."/>
            <person name="Probst A.J."/>
            <person name="Thomas B.C."/>
            <person name="Singh A."/>
            <person name="Wilkins M.J."/>
            <person name="Karaoz U."/>
            <person name="Brodie E.L."/>
            <person name="Williams K.H."/>
            <person name="Hubbard S.S."/>
            <person name="Banfield J.F."/>
        </authorList>
    </citation>
    <scope>NUCLEOTIDE SEQUENCE [LARGE SCALE GENOMIC DNA]</scope>
</reference>
<evidence type="ECO:0000313" key="2">
    <source>
        <dbReference type="EMBL" id="OGE99989.1"/>
    </source>
</evidence>